<evidence type="ECO:0000256" key="2">
    <source>
        <dbReference type="ARBA" id="ARBA00022741"/>
    </source>
</evidence>
<evidence type="ECO:0000256" key="1">
    <source>
        <dbReference type="ARBA" id="ARBA00006914"/>
    </source>
</evidence>
<reference evidence="5" key="1">
    <citation type="submission" date="2024-02" db="EMBL/GenBank/DDBJ databases">
        <authorList>
            <consortium name="ELIXIR-Norway"/>
            <consortium name="Elixir Norway"/>
        </authorList>
    </citation>
    <scope>NUCLEOTIDE SEQUENCE</scope>
</reference>
<protein>
    <recommendedName>
        <fullName evidence="4">AAA+ ATPase domain-containing protein</fullName>
    </recommendedName>
</protein>
<dbReference type="InterPro" id="IPR027417">
    <property type="entry name" value="P-loop_NTPase"/>
</dbReference>
<evidence type="ECO:0000256" key="3">
    <source>
        <dbReference type="ARBA" id="ARBA00022840"/>
    </source>
</evidence>
<comment type="similarity">
    <text evidence="1">Belongs to the AAA ATPase family.</text>
</comment>
<organism evidence="5 6">
    <name type="scientific">Sphagnum jensenii</name>
    <dbReference type="NCBI Taxonomy" id="128206"/>
    <lineage>
        <taxon>Eukaryota</taxon>
        <taxon>Viridiplantae</taxon>
        <taxon>Streptophyta</taxon>
        <taxon>Embryophyta</taxon>
        <taxon>Bryophyta</taxon>
        <taxon>Sphagnophytina</taxon>
        <taxon>Sphagnopsida</taxon>
        <taxon>Sphagnales</taxon>
        <taxon>Sphagnaceae</taxon>
        <taxon>Sphagnum</taxon>
    </lineage>
</organism>
<dbReference type="Pfam" id="PF00004">
    <property type="entry name" value="AAA"/>
    <property type="match status" value="2"/>
</dbReference>
<dbReference type="InterPro" id="IPR003959">
    <property type="entry name" value="ATPase_AAA_core"/>
</dbReference>
<dbReference type="InterPro" id="IPR054472">
    <property type="entry name" value="WHD"/>
</dbReference>
<dbReference type="EMBL" id="OZ020101">
    <property type="protein sequence ID" value="CAK9274374.1"/>
    <property type="molecule type" value="Genomic_DNA"/>
</dbReference>
<dbReference type="InterPro" id="IPR003593">
    <property type="entry name" value="AAA+_ATPase"/>
</dbReference>
<name>A0ABP0X5M7_9BRYO</name>
<gene>
    <name evidence="5" type="ORF">CSSPJE1EN1_LOCUS19852</name>
</gene>
<keyword evidence="6" id="KW-1185">Reference proteome</keyword>
<dbReference type="PANTHER" id="PTHR23073">
    <property type="entry name" value="26S PROTEASOME REGULATORY SUBUNIT"/>
    <property type="match status" value="1"/>
</dbReference>
<evidence type="ECO:0000259" key="4">
    <source>
        <dbReference type="SMART" id="SM00382"/>
    </source>
</evidence>
<dbReference type="SMART" id="SM00382">
    <property type="entry name" value="AAA"/>
    <property type="match status" value="2"/>
</dbReference>
<feature type="domain" description="AAA+ ATPase" evidence="4">
    <location>
        <begin position="649"/>
        <end position="778"/>
    </location>
</feature>
<keyword evidence="3" id="KW-0067">ATP-binding</keyword>
<dbReference type="InterPro" id="IPR050221">
    <property type="entry name" value="26S_Proteasome_ATPase"/>
</dbReference>
<proteinExistence type="inferred from homology"/>
<sequence length="1134" mass="125685">MITAAPLVPDPERIRADLLVVLRDFESELQQVQSSTAGVASNGVEGVGVGAAGVPPYSEAEWLAHLELKFLLRAHRMEVLRSLGRALCGTVSESGAAATQSYTSKEALMLIEDILGKIEAQAEALLSAADVSMHPLVLQLAGRYQLTASESDLFQLLFVRGASKSPSVKAFLWPRQDDKEMAMELCAMSVLEVEEFLDDKRTHMVEGIIVGQDDYEGKTIRMTNEAVSVLLLRPLKTEQRLKLSKTELLSVMESLQAETATDGMAVDAVGILSSTGTEDKVSLSDIGEPTLANMANAEPGLAESRKRKFGEVNDLDDIAAKVDQLDELVREEMGSQRKRAAILVNGGNSEVDTNIGLETLLPGVTGTTTSVQADEDPKSFKGELRPYSSSLEYLDDAFQVLALMLRIAKARHKEEMKEAFNDERPWYDAYRTSKVSSIRELRAKLRFVQNRLQERMKLTEDGLKDGVTQLPRLEALARKLGLDEFEKGVVVMLTAVSISPVVKSIFEAENGDGSYRRSSEAVQVKDILIVYFDSFKEQVLARTYFYKSSRLVARGLIKMRTASYTRGGGDLMDQQVELDRRMLDWIVGLDTEMNELVEGSHLYKPKVAMEQVVLPEEQKEMLLKTVDNFAKFRQYRKRAGLEDIMSYGAGLVIMLCGASGTGKTMTVNAVAHHLGKRVLLVDFHSLHTAAGGNSRDDHSSDLRGLFRDADMNDAIIFFDECEAIFAQRERGGDRMLNSLLTEMERHEGIIMLATNRPLDLDEAMHRRITCVSEFHAPDHTQRRAIWKLASERLPVTDNIDWDRIALRYELTGGYIKNALVSALLSAISRDSVNPVVTEEDVVSGCQLQMRGSLQMKSFTHRVVPKISMEELILSSALRERLDAVINFEKARAVLLGQWGFEQERLGTACLFWGPHGTGKSAAAEAVGFELGRPLKVVNCAQLISRESSTKTGSNITSTFKDSRLMDAVLVLEDFQIFKAEDDGGGSGIGSVSAWSHVAIGMLLHELERFPGICILIANNVQGSIIHRLDPELTRRLKFLIEFKMPDPTVRACMWRKMLPDKAPLSPNIDFEGLGQRFDFTSGTICSAIVRAAAKAALRLGEKRIIGQKDLVEAAEAEKAHSRDEVNEIMLRAFL</sequence>
<dbReference type="Gene3D" id="3.40.50.300">
    <property type="entry name" value="P-loop containing nucleotide triphosphate hydrolases"/>
    <property type="match status" value="2"/>
</dbReference>
<accession>A0ABP0X5M7</accession>
<dbReference type="CDD" id="cd19481">
    <property type="entry name" value="RecA-like_protease"/>
    <property type="match status" value="1"/>
</dbReference>
<dbReference type="Pfam" id="PF22977">
    <property type="entry name" value="WHD"/>
    <property type="match status" value="1"/>
</dbReference>
<evidence type="ECO:0000313" key="6">
    <source>
        <dbReference type="Proteomes" id="UP001497444"/>
    </source>
</evidence>
<dbReference type="Proteomes" id="UP001497444">
    <property type="component" value="Chromosome 6"/>
</dbReference>
<keyword evidence="2" id="KW-0547">Nucleotide-binding</keyword>
<feature type="domain" description="AAA+ ATPase" evidence="4">
    <location>
        <begin position="905"/>
        <end position="1048"/>
    </location>
</feature>
<evidence type="ECO:0000313" key="5">
    <source>
        <dbReference type="EMBL" id="CAK9274374.1"/>
    </source>
</evidence>
<dbReference type="SUPFAM" id="SSF52540">
    <property type="entry name" value="P-loop containing nucleoside triphosphate hydrolases"/>
    <property type="match status" value="2"/>
</dbReference>